<proteinExistence type="predicted"/>
<accession>A0AAU8JC67</accession>
<organism evidence="2">
    <name type="scientific">Planktothricoides raciborskii GIHE-MW2</name>
    <dbReference type="NCBI Taxonomy" id="2792601"/>
    <lineage>
        <taxon>Bacteria</taxon>
        <taxon>Bacillati</taxon>
        <taxon>Cyanobacteriota</taxon>
        <taxon>Cyanophyceae</taxon>
        <taxon>Oscillatoriophycideae</taxon>
        <taxon>Oscillatoriales</taxon>
        <taxon>Oscillatoriaceae</taxon>
        <taxon>Planktothricoides</taxon>
    </lineage>
</organism>
<reference evidence="2" key="1">
    <citation type="submission" date="2024-07" db="EMBL/GenBank/DDBJ databases">
        <authorList>
            <person name="Kim Y.J."/>
            <person name="Jeong J.Y."/>
        </authorList>
    </citation>
    <scope>NUCLEOTIDE SEQUENCE</scope>
    <source>
        <strain evidence="2">GIHE-MW2</strain>
    </source>
</reference>
<dbReference type="RefSeq" id="WP_156331526.1">
    <property type="nucleotide sequence ID" value="NZ_CP159837.1"/>
</dbReference>
<gene>
    <name evidence="2" type="ORF">ABWT76_005137</name>
</gene>
<feature type="compositionally biased region" description="Basic and acidic residues" evidence="1">
    <location>
        <begin position="29"/>
        <end position="44"/>
    </location>
</feature>
<sequence>MARKLKARLADSIAAANVTELQAGRPHPLKGDRAIRSDEAESRRTICSGSGASTAFSI</sequence>
<feature type="compositionally biased region" description="Polar residues" evidence="1">
    <location>
        <begin position="45"/>
        <end position="58"/>
    </location>
</feature>
<feature type="region of interest" description="Disordered" evidence="1">
    <location>
        <begin position="24"/>
        <end position="58"/>
    </location>
</feature>
<evidence type="ECO:0000256" key="1">
    <source>
        <dbReference type="SAM" id="MobiDB-lite"/>
    </source>
</evidence>
<name>A0AAU8JC67_9CYAN</name>
<dbReference type="AlphaFoldDB" id="A0AAU8JC67"/>
<evidence type="ECO:0000313" key="2">
    <source>
        <dbReference type="EMBL" id="XCM36380.1"/>
    </source>
</evidence>
<protein>
    <submittedName>
        <fullName evidence="2">Uncharacterized protein</fullName>
    </submittedName>
</protein>
<dbReference type="EMBL" id="CP159837">
    <property type="protein sequence ID" value="XCM36380.1"/>
    <property type="molecule type" value="Genomic_DNA"/>
</dbReference>